<dbReference type="Gene3D" id="1.10.10.60">
    <property type="entry name" value="Homeodomain-like"/>
    <property type="match status" value="1"/>
</dbReference>
<evidence type="ECO:0000313" key="6">
    <source>
        <dbReference type="Proteomes" id="UP001152876"/>
    </source>
</evidence>
<keyword evidence="6" id="KW-1185">Reference proteome</keyword>
<dbReference type="Pfam" id="PF14525">
    <property type="entry name" value="AraC_binding_2"/>
    <property type="match status" value="1"/>
</dbReference>
<dbReference type="InterPro" id="IPR009057">
    <property type="entry name" value="Homeodomain-like_sf"/>
</dbReference>
<dbReference type="PANTHER" id="PTHR46796">
    <property type="entry name" value="HTH-TYPE TRANSCRIPTIONAL ACTIVATOR RHAS-RELATED"/>
    <property type="match status" value="1"/>
</dbReference>
<dbReference type="GO" id="GO:0043565">
    <property type="term" value="F:sequence-specific DNA binding"/>
    <property type="evidence" value="ECO:0007669"/>
    <property type="project" value="InterPro"/>
</dbReference>
<name>A0A9X4S7M8_9BURK</name>
<accession>A0A9X4S7M8</accession>
<dbReference type="InterPro" id="IPR050204">
    <property type="entry name" value="AraC_XylS_family_regulators"/>
</dbReference>
<keyword evidence="2" id="KW-0238">DNA-binding</keyword>
<dbReference type="SUPFAM" id="SSF46689">
    <property type="entry name" value="Homeodomain-like"/>
    <property type="match status" value="1"/>
</dbReference>
<comment type="caution">
    <text evidence="5">The sequence shown here is derived from an EMBL/GenBank/DDBJ whole genome shotgun (WGS) entry which is preliminary data.</text>
</comment>
<reference evidence="5" key="1">
    <citation type="submission" date="2013-01" db="EMBL/GenBank/DDBJ databases">
        <title>Genome draft of Hydrogenophaga taeniospiralis 2K1.</title>
        <authorList>
            <person name="Gomila M."/>
            <person name="Lalucat J."/>
        </authorList>
    </citation>
    <scope>NUCLEOTIDE SEQUENCE</scope>
    <source>
        <strain evidence="5">CCUG 15921</strain>
    </source>
</reference>
<dbReference type="InterPro" id="IPR018060">
    <property type="entry name" value="HTH_AraC"/>
</dbReference>
<evidence type="ECO:0000256" key="2">
    <source>
        <dbReference type="ARBA" id="ARBA00023125"/>
    </source>
</evidence>
<keyword evidence="1" id="KW-0805">Transcription regulation</keyword>
<keyword evidence="3" id="KW-0804">Transcription</keyword>
<dbReference type="PANTHER" id="PTHR46796:SF6">
    <property type="entry name" value="ARAC SUBFAMILY"/>
    <property type="match status" value="1"/>
</dbReference>
<dbReference type="EMBL" id="AOGK01000006">
    <property type="protein sequence ID" value="MDG5975347.1"/>
    <property type="molecule type" value="Genomic_DNA"/>
</dbReference>
<proteinExistence type="predicted"/>
<protein>
    <submittedName>
        <fullName evidence="5">Helix-turn-helix domain-containing protein</fullName>
    </submittedName>
</protein>
<dbReference type="PROSITE" id="PS01124">
    <property type="entry name" value="HTH_ARAC_FAMILY_2"/>
    <property type="match status" value="1"/>
</dbReference>
<dbReference type="Proteomes" id="UP001152876">
    <property type="component" value="Unassembled WGS sequence"/>
</dbReference>
<sequence length="325" mass="36212">MTPSSVMSTDAVAPSERAPAWRDWIWKHFGGLESDLYGDTGFDGHLSASHAGDVVLTKLEANRHRVVRSPRLARAGDTSYLKIVAPWRGSAAVEQQGRQAWVRPGGWAIYDTTGSYEIANPERVEHLIVMLPKEQVAERGLQLAPLMARHVGGASGISRVALETMRSTFQELPAMSDHAARGAGELIIELVRLSLQELAGRESATTQLEAFRDRIREHIGQHLRDPGLSIERIAQSLNCSKRHLHNAFSAEDDTLAHYILRRRLQACMRELKNPAQAQRTITDIAFSWGFNNGAHFSRVFREHTGLTPSDFRDTALRQALVTEAR</sequence>
<evidence type="ECO:0000256" key="3">
    <source>
        <dbReference type="ARBA" id="ARBA00023163"/>
    </source>
</evidence>
<dbReference type="GO" id="GO:0003700">
    <property type="term" value="F:DNA-binding transcription factor activity"/>
    <property type="evidence" value="ECO:0007669"/>
    <property type="project" value="InterPro"/>
</dbReference>
<dbReference type="PRINTS" id="PR00032">
    <property type="entry name" value="HTHARAC"/>
</dbReference>
<dbReference type="InterPro" id="IPR035418">
    <property type="entry name" value="AraC-bd_2"/>
</dbReference>
<dbReference type="OrthoDB" id="9178898at2"/>
<dbReference type="InterPro" id="IPR020449">
    <property type="entry name" value="Tscrpt_reg_AraC-type_HTH"/>
</dbReference>
<gene>
    <name evidence="5" type="ORF">H010_08816</name>
</gene>
<evidence type="ECO:0000259" key="4">
    <source>
        <dbReference type="PROSITE" id="PS01124"/>
    </source>
</evidence>
<feature type="domain" description="HTH araC/xylS-type" evidence="4">
    <location>
        <begin position="213"/>
        <end position="314"/>
    </location>
</feature>
<dbReference type="AlphaFoldDB" id="A0A9X4S7M8"/>
<evidence type="ECO:0000313" key="5">
    <source>
        <dbReference type="EMBL" id="MDG5975347.1"/>
    </source>
</evidence>
<dbReference type="SMART" id="SM00342">
    <property type="entry name" value="HTH_ARAC"/>
    <property type="match status" value="1"/>
</dbReference>
<dbReference type="RefSeq" id="WP_068167644.1">
    <property type="nucleotide sequence ID" value="NZ_AOGK01000006.1"/>
</dbReference>
<organism evidence="5 6">
    <name type="scientific">Hydrogenophaga taeniospiralis CCUG 15921</name>
    <dbReference type="NCBI Taxonomy" id="1281780"/>
    <lineage>
        <taxon>Bacteria</taxon>
        <taxon>Pseudomonadati</taxon>
        <taxon>Pseudomonadota</taxon>
        <taxon>Betaproteobacteria</taxon>
        <taxon>Burkholderiales</taxon>
        <taxon>Comamonadaceae</taxon>
        <taxon>Hydrogenophaga</taxon>
    </lineage>
</organism>
<evidence type="ECO:0000256" key="1">
    <source>
        <dbReference type="ARBA" id="ARBA00023015"/>
    </source>
</evidence>
<dbReference type="Pfam" id="PF12833">
    <property type="entry name" value="HTH_18"/>
    <property type="match status" value="1"/>
</dbReference>